<accession>A0AAW1X1I3</accession>
<gene>
    <name evidence="1" type="ORF">M0R45_027224</name>
</gene>
<proteinExistence type="predicted"/>
<comment type="caution">
    <text evidence="1">The sequence shown here is derived from an EMBL/GenBank/DDBJ whole genome shotgun (WGS) entry which is preliminary data.</text>
</comment>
<reference evidence="1 2" key="1">
    <citation type="journal article" date="2023" name="G3 (Bethesda)">
        <title>A chromosome-length genome assembly and annotation of blackberry (Rubus argutus, cv. 'Hillquist').</title>
        <authorList>
            <person name="Bruna T."/>
            <person name="Aryal R."/>
            <person name="Dudchenko O."/>
            <person name="Sargent D.J."/>
            <person name="Mead D."/>
            <person name="Buti M."/>
            <person name="Cavallini A."/>
            <person name="Hytonen T."/>
            <person name="Andres J."/>
            <person name="Pham M."/>
            <person name="Weisz D."/>
            <person name="Mascagni F."/>
            <person name="Usai G."/>
            <person name="Natali L."/>
            <person name="Bassil N."/>
            <person name="Fernandez G.E."/>
            <person name="Lomsadze A."/>
            <person name="Armour M."/>
            <person name="Olukolu B."/>
            <person name="Poorten T."/>
            <person name="Britton C."/>
            <person name="Davik J."/>
            <person name="Ashrafi H."/>
            <person name="Aiden E.L."/>
            <person name="Borodovsky M."/>
            <person name="Worthington M."/>
        </authorList>
    </citation>
    <scope>NUCLEOTIDE SEQUENCE [LARGE SCALE GENOMIC DNA]</scope>
    <source>
        <strain evidence="1">PI 553951</strain>
    </source>
</reference>
<organism evidence="1 2">
    <name type="scientific">Rubus argutus</name>
    <name type="common">Southern blackberry</name>
    <dbReference type="NCBI Taxonomy" id="59490"/>
    <lineage>
        <taxon>Eukaryota</taxon>
        <taxon>Viridiplantae</taxon>
        <taxon>Streptophyta</taxon>
        <taxon>Embryophyta</taxon>
        <taxon>Tracheophyta</taxon>
        <taxon>Spermatophyta</taxon>
        <taxon>Magnoliopsida</taxon>
        <taxon>eudicotyledons</taxon>
        <taxon>Gunneridae</taxon>
        <taxon>Pentapetalae</taxon>
        <taxon>rosids</taxon>
        <taxon>fabids</taxon>
        <taxon>Rosales</taxon>
        <taxon>Rosaceae</taxon>
        <taxon>Rosoideae</taxon>
        <taxon>Rosoideae incertae sedis</taxon>
        <taxon>Rubus</taxon>
    </lineage>
</organism>
<dbReference type="AlphaFoldDB" id="A0AAW1X1I3"/>
<dbReference type="Proteomes" id="UP001457282">
    <property type="component" value="Unassembled WGS sequence"/>
</dbReference>
<dbReference type="EMBL" id="JBEDUW010000005">
    <property type="protein sequence ID" value="KAK9930175.1"/>
    <property type="molecule type" value="Genomic_DNA"/>
</dbReference>
<protein>
    <submittedName>
        <fullName evidence="1">Uncharacterized protein</fullName>
    </submittedName>
</protein>
<evidence type="ECO:0000313" key="2">
    <source>
        <dbReference type="Proteomes" id="UP001457282"/>
    </source>
</evidence>
<evidence type="ECO:0000313" key="1">
    <source>
        <dbReference type="EMBL" id="KAK9930175.1"/>
    </source>
</evidence>
<keyword evidence="2" id="KW-1185">Reference proteome</keyword>
<sequence>MSAPGKHGWAMGGFVEVVRRGRAVWRVAAVLLTSRVAHGGGLIWRGRDGWETMIANLHVIEDWWNWQRLGMAAHYGSKLSSLLELRCFGFMGSSRWPRRVVKRCLYQLVAISCCNIAEGREEDCHGDG</sequence>
<name>A0AAW1X1I3_RUBAR</name>